<evidence type="ECO:0000256" key="1">
    <source>
        <dbReference type="SAM" id="Coils"/>
    </source>
</evidence>
<dbReference type="InterPro" id="IPR004827">
    <property type="entry name" value="bZIP"/>
</dbReference>
<dbReference type="Pfam" id="PF00170">
    <property type="entry name" value="bZIP_1"/>
    <property type="match status" value="1"/>
</dbReference>
<feature type="domain" description="BZIP" evidence="3">
    <location>
        <begin position="86"/>
        <end position="143"/>
    </location>
</feature>
<dbReference type="Gene3D" id="1.20.5.170">
    <property type="match status" value="1"/>
</dbReference>
<reference evidence="4" key="1">
    <citation type="submission" date="2022-08" db="EMBL/GenBank/DDBJ databases">
        <title>Novel sulfate-reducing endosymbionts in the free-living metamonad Anaeramoeba.</title>
        <authorList>
            <person name="Jerlstrom-Hultqvist J."/>
            <person name="Cepicka I."/>
            <person name="Gallot-Lavallee L."/>
            <person name="Salas-Leiva D."/>
            <person name="Curtis B.A."/>
            <person name="Zahonova K."/>
            <person name="Pipaliya S."/>
            <person name="Dacks J."/>
            <person name="Roger A.J."/>
        </authorList>
    </citation>
    <scope>NUCLEOTIDE SEQUENCE</scope>
    <source>
        <strain evidence="4">Schooner1</strain>
    </source>
</reference>
<dbReference type="EMBL" id="JAOAOG010000131">
    <property type="protein sequence ID" value="KAJ6247002.1"/>
    <property type="molecule type" value="Genomic_DNA"/>
</dbReference>
<feature type="compositionally biased region" description="Basic residues" evidence="2">
    <location>
        <begin position="51"/>
        <end position="78"/>
    </location>
</feature>
<dbReference type="PANTHER" id="PTHR23334">
    <property type="entry name" value="CCAAT/ENHANCER BINDING PROTEIN"/>
    <property type="match status" value="1"/>
</dbReference>
<evidence type="ECO:0000313" key="4">
    <source>
        <dbReference type="EMBL" id="KAJ6247002.1"/>
    </source>
</evidence>
<evidence type="ECO:0000256" key="2">
    <source>
        <dbReference type="SAM" id="MobiDB-lite"/>
    </source>
</evidence>
<name>A0ABQ8YR60_9EUKA</name>
<dbReference type="InterPro" id="IPR046347">
    <property type="entry name" value="bZIP_sf"/>
</dbReference>
<evidence type="ECO:0000313" key="5">
    <source>
        <dbReference type="Proteomes" id="UP001150062"/>
    </source>
</evidence>
<sequence>MSTYPSIPSLDFLTTDFGRFDSFESETTLIGKTATIEMPTTEKITETINKAKTKTKAMPKPKSKTTTKPTNTRKRKKSNTTSTSSEEILKRKRELNRISARKSREKKKIYISQIEREVDELRQERQRLIKLVNSLNQEVERQRKRSDVDLLFHLLQKKFGINSSLFTSQLNNSYLANHNPQNN</sequence>
<protein>
    <submittedName>
        <fullName evidence="4">Ccaat/enhancer binding protein</fullName>
    </submittedName>
</protein>
<dbReference type="PANTHER" id="PTHR23334:SF20">
    <property type="entry name" value="BASIC LEUCINE ZIPPER 24"/>
    <property type="match status" value="1"/>
</dbReference>
<keyword evidence="5" id="KW-1185">Reference proteome</keyword>
<dbReference type="SUPFAM" id="SSF57959">
    <property type="entry name" value="Leucine zipper domain"/>
    <property type="match status" value="1"/>
</dbReference>
<comment type="caution">
    <text evidence="4">The sequence shown here is derived from an EMBL/GenBank/DDBJ whole genome shotgun (WGS) entry which is preliminary data.</text>
</comment>
<proteinExistence type="predicted"/>
<keyword evidence="1" id="KW-0175">Coiled coil</keyword>
<dbReference type="SMART" id="SM00338">
    <property type="entry name" value="BRLZ"/>
    <property type="match status" value="1"/>
</dbReference>
<feature type="region of interest" description="Disordered" evidence="2">
    <location>
        <begin position="50"/>
        <end position="90"/>
    </location>
</feature>
<feature type="coiled-coil region" evidence="1">
    <location>
        <begin position="104"/>
        <end position="145"/>
    </location>
</feature>
<evidence type="ECO:0000259" key="3">
    <source>
        <dbReference type="PROSITE" id="PS50217"/>
    </source>
</evidence>
<organism evidence="4 5">
    <name type="scientific">Anaeramoeba flamelloides</name>
    <dbReference type="NCBI Taxonomy" id="1746091"/>
    <lineage>
        <taxon>Eukaryota</taxon>
        <taxon>Metamonada</taxon>
        <taxon>Anaeramoebidae</taxon>
        <taxon>Anaeramoeba</taxon>
    </lineage>
</organism>
<accession>A0ABQ8YR60</accession>
<dbReference type="PROSITE" id="PS50217">
    <property type="entry name" value="BZIP"/>
    <property type="match status" value="1"/>
</dbReference>
<gene>
    <name evidence="4" type="ORF">M0813_02258</name>
</gene>
<dbReference type="CDD" id="cd14686">
    <property type="entry name" value="bZIP"/>
    <property type="match status" value="1"/>
</dbReference>
<dbReference type="Proteomes" id="UP001150062">
    <property type="component" value="Unassembled WGS sequence"/>
</dbReference>
<dbReference type="InterPro" id="IPR031106">
    <property type="entry name" value="C/EBP"/>
</dbReference>